<evidence type="ECO:0000313" key="1">
    <source>
        <dbReference type="Proteomes" id="UP000046392"/>
    </source>
</evidence>
<accession>A0A0N5BP06</accession>
<reference evidence="2" key="1">
    <citation type="submission" date="2017-02" db="UniProtKB">
        <authorList>
            <consortium name="WormBaseParasite"/>
        </authorList>
    </citation>
    <scope>IDENTIFICATION</scope>
</reference>
<evidence type="ECO:0000313" key="2">
    <source>
        <dbReference type="WBParaSite" id="SPAL_0000763400.1"/>
    </source>
</evidence>
<proteinExistence type="predicted"/>
<dbReference type="AlphaFoldDB" id="A0A0N5BP06"/>
<dbReference type="WBParaSite" id="SPAL_0000763400.1">
    <property type="protein sequence ID" value="SPAL_0000763400.1"/>
    <property type="gene ID" value="SPAL_0000763400"/>
</dbReference>
<dbReference type="Proteomes" id="UP000046392">
    <property type="component" value="Unplaced"/>
</dbReference>
<name>A0A0N5BP06_STREA</name>
<protein>
    <submittedName>
        <fullName evidence="2">Uncharacterized protein</fullName>
    </submittedName>
</protein>
<organism evidence="1 2">
    <name type="scientific">Strongyloides papillosus</name>
    <name type="common">Intestinal threadworm</name>
    <dbReference type="NCBI Taxonomy" id="174720"/>
    <lineage>
        <taxon>Eukaryota</taxon>
        <taxon>Metazoa</taxon>
        <taxon>Ecdysozoa</taxon>
        <taxon>Nematoda</taxon>
        <taxon>Chromadorea</taxon>
        <taxon>Rhabditida</taxon>
        <taxon>Tylenchina</taxon>
        <taxon>Panagrolaimomorpha</taxon>
        <taxon>Strongyloidoidea</taxon>
        <taxon>Strongyloididae</taxon>
        <taxon>Strongyloides</taxon>
    </lineage>
</organism>
<keyword evidence="1" id="KW-1185">Reference proteome</keyword>
<sequence>MFHTINQNDCKNYPQMQYIIDEQEKNSHS</sequence>